<gene>
    <name evidence="2" type="ORF">GMRT_10312</name>
</gene>
<comment type="caution">
    <text evidence="2">The sequence shown here is derived from an EMBL/GenBank/DDBJ whole genome shotgun (WGS) entry which is preliminary data.</text>
</comment>
<feature type="transmembrane region" description="Helical" evidence="1">
    <location>
        <begin position="139"/>
        <end position="165"/>
    </location>
</feature>
<feature type="transmembrane region" description="Helical" evidence="1">
    <location>
        <begin position="33"/>
        <end position="51"/>
    </location>
</feature>
<name>A0A4Z1T9Q0_GIAMU</name>
<accession>A0A4Z1T9Q0</accession>
<reference evidence="2 3" key="1">
    <citation type="submission" date="2019-05" db="EMBL/GenBank/DDBJ databases">
        <title>The compact genome of Giardia muris reveals important steps in the evolution of intestinal protozoan parasites.</title>
        <authorList>
            <person name="Xu F."/>
            <person name="Jimenez-Gonzalez A."/>
            <person name="Einarsson E."/>
            <person name="Astvaldsson A."/>
            <person name="Peirasmaki D."/>
            <person name="Eckmann L."/>
            <person name="Andersson J.O."/>
            <person name="Svard S.G."/>
            <person name="Jerlstrom-Hultqvist J."/>
        </authorList>
    </citation>
    <scope>NUCLEOTIDE SEQUENCE [LARGE SCALE GENOMIC DNA]</scope>
    <source>
        <strain evidence="2 3">Roberts-Thomson</strain>
    </source>
</reference>
<dbReference type="OrthoDB" id="10254323at2759"/>
<evidence type="ECO:0000256" key="1">
    <source>
        <dbReference type="SAM" id="Phobius"/>
    </source>
</evidence>
<dbReference type="VEuPathDB" id="GiardiaDB:GMRT_10312"/>
<dbReference type="Proteomes" id="UP000315496">
    <property type="component" value="Chromosome 1"/>
</dbReference>
<keyword evidence="1" id="KW-0812">Transmembrane</keyword>
<feature type="transmembrane region" description="Helical" evidence="1">
    <location>
        <begin position="115"/>
        <end position="133"/>
    </location>
</feature>
<dbReference type="AlphaFoldDB" id="A0A4Z1T9Q0"/>
<sequence>MLQAIREVKDEARLYMSLAYHYREITTHMTYECVFFMGLLFDTYLVIVETVEVRPTIIYYFPVHILIFNGFISFAVGLYNTFASILMLQAEGTEELVVSLRDLIIADTTLDHLKYPSLLTAGSLMWAFVMWRYLNLNVATSVCVAICITLCSYGGGAICAAIFTVRKIARHR</sequence>
<organism evidence="2 3">
    <name type="scientific">Giardia muris</name>
    <dbReference type="NCBI Taxonomy" id="5742"/>
    <lineage>
        <taxon>Eukaryota</taxon>
        <taxon>Metamonada</taxon>
        <taxon>Diplomonadida</taxon>
        <taxon>Hexamitidae</taxon>
        <taxon>Giardiinae</taxon>
        <taxon>Giardia</taxon>
    </lineage>
</organism>
<feature type="transmembrane region" description="Helical" evidence="1">
    <location>
        <begin position="57"/>
        <end position="79"/>
    </location>
</feature>
<keyword evidence="1" id="KW-1133">Transmembrane helix</keyword>
<keyword evidence="3" id="KW-1185">Reference proteome</keyword>
<keyword evidence="1" id="KW-0472">Membrane</keyword>
<protein>
    <submittedName>
        <fullName evidence="2">Uncharacterized protein</fullName>
    </submittedName>
</protein>
<proteinExistence type="predicted"/>
<evidence type="ECO:0000313" key="3">
    <source>
        <dbReference type="Proteomes" id="UP000315496"/>
    </source>
</evidence>
<dbReference type="EMBL" id="VDLU01000001">
    <property type="protein sequence ID" value="TNJ29887.1"/>
    <property type="molecule type" value="Genomic_DNA"/>
</dbReference>
<evidence type="ECO:0000313" key="2">
    <source>
        <dbReference type="EMBL" id="TNJ29887.1"/>
    </source>
</evidence>